<feature type="region of interest" description="Disordered" evidence="1">
    <location>
        <begin position="259"/>
        <end position="281"/>
    </location>
</feature>
<evidence type="ECO:0000313" key="4">
    <source>
        <dbReference type="Proteomes" id="UP001165090"/>
    </source>
</evidence>
<feature type="region of interest" description="Disordered" evidence="1">
    <location>
        <begin position="1"/>
        <end position="29"/>
    </location>
</feature>
<keyword evidence="4" id="KW-1185">Reference proteome</keyword>
<dbReference type="EMBL" id="BSDZ01000094">
    <property type="protein sequence ID" value="GLI70396.1"/>
    <property type="molecule type" value="Genomic_DNA"/>
</dbReference>
<comment type="caution">
    <text evidence="3">The sequence shown here is derived from an EMBL/GenBank/DDBJ whole genome shotgun (WGS) entry which is preliminary data.</text>
</comment>
<evidence type="ECO:0000259" key="2">
    <source>
        <dbReference type="Pfam" id="PF25325"/>
    </source>
</evidence>
<accession>A0ABQ5SL95</accession>
<reference evidence="3 4" key="1">
    <citation type="journal article" date="2023" name="IScience">
        <title>Expanded male sex-determining region conserved during the evolution of homothallism in the green alga Volvox.</title>
        <authorList>
            <person name="Yamamoto K."/>
            <person name="Matsuzaki R."/>
            <person name="Mahakham W."/>
            <person name="Heman W."/>
            <person name="Sekimoto H."/>
            <person name="Kawachi M."/>
            <person name="Minakuchi Y."/>
            <person name="Toyoda A."/>
            <person name="Nozaki H."/>
        </authorList>
    </citation>
    <scope>NUCLEOTIDE SEQUENCE [LARGE SCALE GENOMIC DNA]</scope>
    <source>
        <strain evidence="3 4">NIES-4468</strain>
    </source>
</reference>
<protein>
    <recommendedName>
        <fullName evidence="2">EFHB C-terminal EF-hand domain-containing protein</fullName>
    </recommendedName>
</protein>
<evidence type="ECO:0000256" key="1">
    <source>
        <dbReference type="SAM" id="MobiDB-lite"/>
    </source>
</evidence>
<dbReference type="Pfam" id="PF25325">
    <property type="entry name" value="EF-hand_EFHB_C"/>
    <property type="match status" value="1"/>
</dbReference>
<dbReference type="InterPro" id="IPR057428">
    <property type="entry name" value="EFHB_EF-hand_C"/>
</dbReference>
<sequence>MMTTQSLRRTNYEAEMTQPQIPPAGLRNKFDESANDALTWSGGRRPQTPETIKKYRQSTVHEPGKIIRHSGLADDPVPVGPFGVKTAAAGGQNITEAINTYPESELSRWKLEQAEAIYASSQREPLGHGYVRGHKIPAGLGTEHPFGVAYDARGKELARQAATVIFPTDKPAEEDPGIRSLYVRSHADYAPAEQRRRNYDWGKAGVDPTTHRFGAIDPNPERDGVRKAVQPNLEPSLQPPRVLPKLHEDYKATATDYLGKPRQLGTGDRTLPPTHTFGVPSMRKGREAGVAELMTGYYPPPEQDPDADLGKSLREGFRNQTKPGDENRSFGIPTIRTDLRLPRLRSVADPQNYGNESDVGQVLRPPLAADLGISDEQFVALRPKEDIRQLVREAGLTLTDDEFDAAWALAADADGAAAAAAAAAATTTSAAATSSAEAQPPRACIDTFFRARHHLLAQTLRIPPPF</sequence>
<organism evidence="3 4">
    <name type="scientific">Volvox africanus</name>
    <dbReference type="NCBI Taxonomy" id="51714"/>
    <lineage>
        <taxon>Eukaryota</taxon>
        <taxon>Viridiplantae</taxon>
        <taxon>Chlorophyta</taxon>
        <taxon>core chlorophytes</taxon>
        <taxon>Chlorophyceae</taxon>
        <taxon>CS clade</taxon>
        <taxon>Chlamydomonadales</taxon>
        <taxon>Volvocaceae</taxon>
        <taxon>Volvox</taxon>
    </lineage>
</organism>
<gene>
    <name evidence="3" type="ORF">VaNZ11_015178</name>
</gene>
<feature type="domain" description="EFHB C-terminal EF-hand" evidence="2">
    <location>
        <begin position="361"/>
        <end position="414"/>
    </location>
</feature>
<dbReference type="Proteomes" id="UP001165090">
    <property type="component" value="Unassembled WGS sequence"/>
</dbReference>
<name>A0ABQ5SL95_9CHLO</name>
<evidence type="ECO:0000313" key="3">
    <source>
        <dbReference type="EMBL" id="GLI70396.1"/>
    </source>
</evidence>
<proteinExistence type="predicted"/>